<dbReference type="Proteomes" id="UP001352852">
    <property type="component" value="Unassembled WGS sequence"/>
</dbReference>
<evidence type="ECO:0000313" key="3">
    <source>
        <dbReference type="Proteomes" id="UP001352852"/>
    </source>
</evidence>
<accession>A0ABU7DMT3</accession>
<gene>
    <name evidence="2" type="ORF">CHARACLAT_022685</name>
</gene>
<dbReference type="EMBL" id="JAHUTJ010026924">
    <property type="protein sequence ID" value="MED6275068.1"/>
    <property type="molecule type" value="Genomic_DNA"/>
</dbReference>
<feature type="transmembrane region" description="Helical" evidence="1">
    <location>
        <begin position="12"/>
        <end position="35"/>
    </location>
</feature>
<keyword evidence="1" id="KW-0472">Membrane</keyword>
<keyword evidence="3" id="KW-1185">Reference proteome</keyword>
<organism evidence="2 3">
    <name type="scientific">Characodon lateralis</name>
    <dbReference type="NCBI Taxonomy" id="208331"/>
    <lineage>
        <taxon>Eukaryota</taxon>
        <taxon>Metazoa</taxon>
        <taxon>Chordata</taxon>
        <taxon>Craniata</taxon>
        <taxon>Vertebrata</taxon>
        <taxon>Euteleostomi</taxon>
        <taxon>Actinopterygii</taxon>
        <taxon>Neopterygii</taxon>
        <taxon>Teleostei</taxon>
        <taxon>Neoteleostei</taxon>
        <taxon>Acanthomorphata</taxon>
        <taxon>Ovalentaria</taxon>
        <taxon>Atherinomorphae</taxon>
        <taxon>Cyprinodontiformes</taxon>
        <taxon>Goodeidae</taxon>
        <taxon>Characodon</taxon>
    </lineage>
</organism>
<protein>
    <submittedName>
        <fullName evidence="2">Uncharacterized protein</fullName>
    </submittedName>
</protein>
<keyword evidence="1" id="KW-1133">Transmembrane helix</keyword>
<comment type="caution">
    <text evidence="2">The sequence shown here is derived from an EMBL/GenBank/DDBJ whole genome shotgun (WGS) entry which is preliminary data.</text>
</comment>
<reference evidence="2 3" key="1">
    <citation type="submission" date="2021-06" db="EMBL/GenBank/DDBJ databases">
        <authorList>
            <person name="Palmer J.M."/>
        </authorList>
    </citation>
    <scope>NUCLEOTIDE SEQUENCE [LARGE SCALE GENOMIC DNA]</scope>
    <source>
        <strain evidence="2 3">CL_MEX2019</strain>
        <tissue evidence="2">Muscle</tissue>
    </source>
</reference>
<evidence type="ECO:0000256" key="1">
    <source>
        <dbReference type="SAM" id="Phobius"/>
    </source>
</evidence>
<keyword evidence="1" id="KW-0812">Transmembrane</keyword>
<sequence length="107" mass="12742">MEVNWKQNRTQVFLCLEDCWPGCVTVMVCLVFYIFRRVSDSSRGIKDSRHTEHDQLRSNQKIWKENVNYASALDFSATNVRHWKKMKYNTECVYSTVNTDSQKQQQL</sequence>
<evidence type="ECO:0000313" key="2">
    <source>
        <dbReference type="EMBL" id="MED6275068.1"/>
    </source>
</evidence>
<name>A0ABU7DMT3_9TELE</name>
<proteinExistence type="predicted"/>